<feature type="repeat" description="Solcar" evidence="8">
    <location>
        <begin position="6"/>
        <end position="83"/>
    </location>
</feature>
<gene>
    <name evidence="12" type="primary">SPOSA6832_00787</name>
</gene>
<dbReference type="AlphaFoldDB" id="A0A0D6EHN5"/>
<evidence type="ECO:0000313" key="12">
    <source>
        <dbReference type="EMBL" id="CEQ39283.1"/>
    </source>
</evidence>
<reference evidence="13" key="1">
    <citation type="submission" date="2015-02" db="EMBL/GenBank/DDBJ databases">
        <authorList>
            <person name="Gon?alves P."/>
        </authorList>
    </citation>
    <scope>NUCLEOTIDE SEQUENCE [LARGE SCALE GENOMIC DNA]</scope>
</reference>
<organism evidence="12 13">
    <name type="scientific">Sporidiobolus salmonicolor</name>
    <name type="common">Yeast-like fungus</name>
    <name type="synonym">Sporobolomyces salmonicolor</name>
    <dbReference type="NCBI Taxonomy" id="5005"/>
    <lineage>
        <taxon>Eukaryota</taxon>
        <taxon>Fungi</taxon>
        <taxon>Dikarya</taxon>
        <taxon>Basidiomycota</taxon>
        <taxon>Pucciniomycotina</taxon>
        <taxon>Microbotryomycetes</taxon>
        <taxon>Sporidiobolales</taxon>
        <taxon>Sporidiobolaceae</taxon>
        <taxon>Sporobolomyces</taxon>
    </lineage>
</organism>
<evidence type="ECO:0000256" key="9">
    <source>
        <dbReference type="RuleBase" id="RU000488"/>
    </source>
</evidence>
<feature type="repeat" description="Solcar" evidence="8">
    <location>
        <begin position="229"/>
        <end position="316"/>
    </location>
</feature>
<keyword evidence="4 8" id="KW-0812">Transmembrane</keyword>
<evidence type="ECO:0000256" key="11">
    <source>
        <dbReference type="SAM" id="Phobius"/>
    </source>
</evidence>
<dbReference type="Gene3D" id="1.50.40.10">
    <property type="entry name" value="Mitochondrial carrier domain"/>
    <property type="match status" value="2"/>
</dbReference>
<evidence type="ECO:0000256" key="10">
    <source>
        <dbReference type="SAM" id="MobiDB-lite"/>
    </source>
</evidence>
<dbReference type="GO" id="GO:0016020">
    <property type="term" value="C:membrane"/>
    <property type="evidence" value="ECO:0007669"/>
    <property type="project" value="UniProtKB-SubCell"/>
</dbReference>
<dbReference type="Pfam" id="PF00153">
    <property type="entry name" value="Mito_carr"/>
    <property type="match status" value="2"/>
</dbReference>
<evidence type="ECO:0000313" key="13">
    <source>
        <dbReference type="Proteomes" id="UP000243876"/>
    </source>
</evidence>
<evidence type="ECO:0000256" key="6">
    <source>
        <dbReference type="ARBA" id="ARBA00022989"/>
    </source>
</evidence>
<dbReference type="GO" id="GO:0006862">
    <property type="term" value="P:nucleotide transport"/>
    <property type="evidence" value="ECO:0007669"/>
    <property type="project" value="InterPro"/>
</dbReference>
<dbReference type="InterPro" id="IPR044712">
    <property type="entry name" value="SLC25A32-like"/>
</dbReference>
<keyword evidence="5" id="KW-0677">Repeat</keyword>
<dbReference type="OrthoDB" id="2019556at2759"/>
<evidence type="ECO:0000256" key="8">
    <source>
        <dbReference type="PROSITE-ProRule" id="PRU00282"/>
    </source>
</evidence>
<evidence type="ECO:0000256" key="1">
    <source>
        <dbReference type="ARBA" id="ARBA00004141"/>
    </source>
</evidence>
<feature type="compositionally biased region" description="Low complexity" evidence="10">
    <location>
        <begin position="181"/>
        <end position="199"/>
    </location>
</feature>
<feature type="transmembrane region" description="Helical" evidence="11">
    <location>
        <begin position="12"/>
        <end position="30"/>
    </location>
</feature>
<accession>A0A0D6EHN5</accession>
<evidence type="ECO:0000256" key="4">
    <source>
        <dbReference type="ARBA" id="ARBA00022692"/>
    </source>
</evidence>
<feature type="region of interest" description="Disordered" evidence="10">
    <location>
        <begin position="180"/>
        <end position="199"/>
    </location>
</feature>
<evidence type="ECO:0000256" key="2">
    <source>
        <dbReference type="ARBA" id="ARBA00006375"/>
    </source>
</evidence>
<dbReference type="InterPro" id="IPR018108">
    <property type="entry name" value="MCP_transmembrane"/>
</dbReference>
<evidence type="ECO:0000256" key="7">
    <source>
        <dbReference type="ARBA" id="ARBA00023136"/>
    </source>
</evidence>
<dbReference type="Proteomes" id="UP000243876">
    <property type="component" value="Unassembled WGS sequence"/>
</dbReference>
<keyword evidence="7 8" id="KW-0472">Membrane</keyword>
<dbReference type="InterPro" id="IPR023395">
    <property type="entry name" value="MCP_dom_sf"/>
</dbReference>
<dbReference type="GO" id="GO:0055085">
    <property type="term" value="P:transmembrane transport"/>
    <property type="evidence" value="ECO:0007669"/>
    <property type="project" value="InterPro"/>
</dbReference>
<dbReference type="SUPFAM" id="SSF103506">
    <property type="entry name" value="Mitochondrial carrier"/>
    <property type="match status" value="1"/>
</dbReference>
<dbReference type="PROSITE" id="PS50920">
    <property type="entry name" value="SOLCAR"/>
    <property type="match status" value="2"/>
</dbReference>
<evidence type="ECO:0000256" key="5">
    <source>
        <dbReference type="ARBA" id="ARBA00022737"/>
    </source>
</evidence>
<dbReference type="PANTHER" id="PTHR45683">
    <property type="entry name" value="MITOCHONDRIAL NICOTINAMIDE ADENINE DINUCLEOTIDE TRANSPORTER 1-RELATED-RELATED"/>
    <property type="match status" value="1"/>
</dbReference>
<proteinExistence type="inferred from homology"/>
<dbReference type="EMBL" id="CENE01000002">
    <property type="protein sequence ID" value="CEQ39283.1"/>
    <property type="molecule type" value="Genomic_DNA"/>
</dbReference>
<evidence type="ECO:0000256" key="3">
    <source>
        <dbReference type="ARBA" id="ARBA00022448"/>
    </source>
</evidence>
<comment type="subcellular location">
    <subcellularLocation>
        <location evidence="1">Membrane</location>
        <topology evidence="1">Multi-pass membrane protein</topology>
    </subcellularLocation>
</comment>
<keyword evidence="13" id="KW-1185">Reference proteome</keyword>
<keyword evidence="3 9" id="KW-0813">Transport</keyword>
<sequence>MAIGLSDSATHAVAGAAGGCIAMAITYPLVNLSTRSQSTRAAALKIIQRDGVVGLYDGLSSSLLGIAVTNGFEEARAIVLKSRQSGKATISTFESILVSAFAGQSFSPFPFPNIELIPSVPVGAATSIMSNPIWVVNTRQTVRTTVATESSLPMSTSKEIVEKLSGKLFCTSFAPMARPLSSTVSDPPSSSSRRANSPNPRRLFEQLKNFILRRRALRLTKAHASAPPLTDLDFFLLGAVTKLFATGITYPYLTVKARMQAGNAEGKSYNSSFDGLRKIISQDGVQGLYRGVGPKLTQSVATAAILFLAKEKIYNATKKVRLSSSHPSVVCTATYCLNH</sequence>
<comment type="similarity">
    <text evidence="2 9">Belongs to the mitochondrial carrier (TC 2.A.29) family.</text>
</comment>
<name>A0A0D6EHN5_SPOSA</name>
<keyword evidence="6 11" id="KW-1133">Transmembrane helix</keyword>
<protein>
    <submittedName>
        <fullName evidence="12">SPOSA6832_00787-mRNA-1:cds</fullName>
    </submittedName>
</protein>